<evidence type="ECO:0000313" key="2">
    <source>
        <dbReference type="EMBL" id="KFD65711.1"/>
    </source>
</evidence>
<evidence type="ECO:0000313" key="3">
    <source>
        <dbReference type="Proteomes" id="UP000030764"/>
    </source>
</evidence>
<evidence type="ECO:0000313" key="1">
    <source>
        <dbReference type="EMBL" id="KFD47984.1"/>
    </source>
</evidence>
<gene>
    <name evidence="1" type="ORF">M513_11161</name>
    <name evidence="2" type="ORF">M514_11161</name>
</gene>
<accession>A0A085N8B5</accession>
<protein>
    <submittedName>
        <fullName evidence="2">Uncharacterized protein</fullName>
    </submittedName>
</protein>
<sequence length="65" mass="7409">VPVLLRGRRGQTSLHLKEIRSQWQADAIRASGEVFPRKSVLLRASDYQAALRFASNPKDYKRDAL</sequence>
<dbReference type="Proteomes" id="UP000030758">
    <property type="component" value="Unassembled WGS sequence"/>
</dbReference>
<keyword evidence="3" id="KW-1185">Reference proteome</keyword>
<organism evidence="2">
    <name type="scientific">Trichuris suis</name>
    <name type="common">pig whipworm</name>
    <dbReference type="NCBI Taxonomy" id="68888"/>
    <lineage>
        <taxon>Eukaryota</taxon>
        <taxon>Metazoa</taxon>
        <taxon>Ecdysozoa</taxon>
        <taxon>Nematoda</taxon>
        <taxon>Enoplea</taxon>
        <taxon>Dorylaimia</taxon>
        <taxon>Trichinellida</taxon>
        <taxon>Trichuridae</taxon>
        <taxon>Trichuris</taxon>
    </lineage>
</organism>
<name>A0A085N8B5_9BILA</name>
<feature type="non-terminal residue" evidence="2">
    <location>
        <position position="1"/>
    </location>
</feature>
<dbReference type="EMBL" id="KL367533">
    <property type="protein sequence ID" value="KFD65711.1"/>
    <property type="molecule type" value="Genomic_DNA"/>
</dbReference>
<dbReference type="EMBL" id="KL363308">
    <property type="protein sequence ID" value="KFD47984.1"/>
    <property type="molecule type" value="Genomic_DNA"/>
</dbReference>
<dbReference type="Proteomes" id="UP000030764">
    <property type="component" value="Unassembled WGS sequence"/>
</dbReference>
<dbReference type="AlphaFoldDB" id="A0A085N8B5"/>
<reference evidence="2 3" key="1">
    <citation type="journal article" date="2014" name="Nat. Genet.">
        <title>Genome and transcriptome of the porcine whipworm Trichuris suis.</title>
        <authorList>
            <person name="Jex A.R."/>
            <person name="Nejsum P."/>
            <person name="Schwarz E.M."/>
            <person name="Hu L."/>
            <person name="Young N.D."/>
            <person name="Hall R.S."/>
            <person name="Korhonen P.K."/>
            <person name="Liao S."/>
            <person name="Thamsborg S."/>
            <person name="Xia J."/>
            <person name="Xu P."/>
            <person name="Wang S."/>
            <person name="Scheerlinck J.P."/>
            <person name="Hofmann A."/>
            <person name="Sternberg P.W."/>
            <person name="Wang J."/>
            <person name="Gasser R.B."/>
        </authorList>
    </citation>
    <scope>NUCLEOTIDE SEQUENCE [LARGE SCALE GENOMIC DNA]</scope>
    <source>
        <strain evidence="2">DCEP-RM93F</strain>
        <strain evidence="1">DCEP-RM93M</strain>
    </source>
</reference>
<proteinExistence type="predicted"/>
<feature type="non-terminal residue" evidence="2">
    <location>
        <position position="65"/>
    </location>
</feature>